<feature type="transmembrane region" description="Helical" evidence="10">
    <location>
        <begin position="20"/>
        <end position="40"/>
    </location>
</feature>
<keyword evidence="14" id="KW-1185">Reference proteome</keyword>
<keyword evidence="5 10" id="KW-0997">Cell inner membrane</keyword>
<accession>A0A840XPM7</accession>
<organism evidence="13 14">
    <name type="scientific">Neoroseomonas alkaliterrae</name>
    <dbReference type="NCBI Taxonomy" id="1452450"/>
    <lineage>
        <taxon>Bacteria</taxon>
        <taxon>Pseudomonadati</taxon>
        <taxon>Pseudomonadota</taxon>
        <taxon>Alphaproteobacteria</taxon>
        <taxon>Acetobacterales</taxon>
        <taxon>Acetobacteraceae</taxon>
        <taxon>Neoroseomonas</taxon>
    </lineage>
</organism>
<evidence type="ECO:0000313" key="14">
    <source>
        <dbReference type="Proteomes" id="UP000562254"/>
    </source>
</evidence>
<dbReference type="GO" id="GO:0055085">
    <property type="term" value="P:transmembrane transport"/>
    <property type="evidence" value="ECO:0007669"/>
    <property type="project" value="InterPro"/>
</dbReference>
<evidence type="ECO:0000313" key="13">
    <source>
        <dbReference type="EMBL" id="MBB5690515.1"/>
    </source>
</evidence>
<dbReference type="GO" id="GO:0015031">
    <property type="term" value="P:protein transport"/>
    <property type="evidence" value="ECO:0007669"/>
    <property type="project" value="UniProtKB-UniRule"/>
</dbReference>
<keyword evidence="10" id="KW-0735">Signal-anchor</keyword>
<keyword evidence="6 10" id="KW-0812">Transmembrane</keyword>
<feature type="compositionally biased region" description="Basic and acidic residues" evidence="11">
    <location>
        <begin position="232"/>
        <end position="253"/>
    </location>
</feature>
<dbReference type="PRINTS" id="PR01374">
    <property type="entry name" value="TONBPROTEIN"/>
</dbReference>
<feature type="domain" description="TonB C-terminal" evidence="12">
    <location>
        <begin position="226"/>
        <end position="321"/>
    </location>
</feature>
<evidence type="ECO:0000256" key="4">
    <source>
        <dbReference type="ARBA" id="ARBA00022475"/>
    </source>
</evidence>
<dbReference type="PANTHER" id="PTHR33446:SF2">
    <property type="entry name" value="PROTEIN TONB"/>
    <property type="match status" value="1"/>
</dbReference>
<comment type="function">
    <text evidence="10">Interacts with outer membrane receptor proteins that carry out high-affinity binding and energy dependent uptake into the periplasmic space of specific substrates. It could act to transduce energy from the cytoplasmic membrane to specific energy-requiring processes in the outer membrane, resulting in the release into the periplasm of ligands bound by these outer membrane proteins.</text>
</comment>
<proteinExistence type="inferred from homology"/>
<dbReference type="GO" id="GO:0030288">
    <property type="term" value="C:outer membrane-bounded periplasmic space"/>
    <property type="evidence" value="ECO:0007669"/>
    <property type="project" value="InterPro"/>
</dbReference>
<dbReference type="EMBL" id="JACIJE010000007">
    <property type="protein sequence ID" value="MBB5690515.1"/>
    <property type="molecule type" value="Genomic_DNA"/>
</dbReference>
<feature type="region of interest" description="Disordered" evidence="11">
    <location>
        <begin position="224"/>
        <end position="261"/>
    </location>
</feature>
<dbReference type="PANTHER" id="PTHR33446">
    <property type="entry name" value="PROTEIN TONB-RELATED"/>
    <property type="match status" value="1"/>
</dbReference>
<feature type="compositionally biased region" description="Pro residues" evidence="11">
    <location>
        <begin position="165"/>
        <end position="180"/>
    </location>
</feature>
<dbReference type="SUPFAM" id="SSF74653">
    <property type="entry name" value="TolA/TonB C-terminal domain"/>
    <property type="match status" value="1"/>
</dbReference>
<dbReference type="InterPro" id="IPR003538">
    <property type="entry name" value="TonB"/>
</dbReference>
<dbReference type="GO" id="GO:0098797">
    <property type="term" value="C:plasma membrane protein complex"/>
    <property type="evidence" value="ECO:0007669"/>
    <property type="project" value="TreeGrafter"/>
</dbReference>
<evidence type="ECO:0000256" key="10">
    <source>
        <dbReference type="RuleBase" id="RU362123"/>
    </source>
</evidence>
<evidence type="ECO:0000256" key="7">
    <source>
        <dbReference type="ARBA" id="ARBA00022927"/>
    </source>
</evidence>
<keyword evidence="3 10" id="KW-0813">Transport</keyword>
<feature type="region of interest" description="Disordered" evidence="11">
    <location>
        <begin position="65"/>
        <end position="207"/>
    </location>
</feature>
<keyword evidence="4 10" id="KW-1003">Cell membrane</keyword>
<comment type="caution">
    <text evidence="13">The sequence shown here is derived from an EMBL/GenBank/DDBJ whole genome shotgun (WGS) entry which is preliminary data.</text>
</comment>
<comment type="similarity">
    <text evidence="2 10">Belongs to the TonB family.</text>
</comment>
<feature type="compositionally biased region" description="Pro residues" evidence="11">
    <location>
        <begin position="80"/>
        <end position="140"/>
    </location>
</feature>
<dbReference type="PROSITE" id="PS52015">
    <property type="entry name" value="TONB_CTD"/>
    <property type="match status" value="1"/>
</dbReference>
<feature type="compositionally biased region" description="Pro residues" evidence="11">
    <location>
        <begin position="189"/>
        <end position="198"/>
    </location>
</feature>
<dbReference type="AlphaFoldDB" id="A0A840XPM7"/>
<reference evidence="13 14" key="1">
    <citation type="submission" date="2020-08" db="EMBL/GenBank/DDBJ databases">
        <title>Genomic Encyclopedia of Type Strains, Phase IV (KMG-IV): sequencing the most valuable type-strain genomes for metagenomic binning, comparative biology and taxonomic classification.</title>
        <authorList>
            <person name="Goeker M."/>
        </authorList>
    </citation>
    <scope>NUCLEOTIDE SEQUENCE [LARGE SCALE GENOMIC DNA]</scope>
    <source>
        <strain evidence="13 14">DSM 25895</strain>
    </source>
</reference>
<dbReference type="Proteomes" id="UP000562254">
    <property type="component" value="Unassembled WGS sequence"/>
</dbReference>
<evidence type="ECO:0000256" key="3">
    <source>
        <dbReference type="ARBA" id="ARBA00022448"/>
    </source>
</evidence>
<protein>
    <recommendedName>
        <fullName evidence="10">Protein TonB</fullName>
    </recommendedName>
</protein>
<name>A0A840XPM7_9PROT</name>
<comment type="subcellular location">
    <subcellularLocation>
        <location evidence="1 10">Cell inner membrane</location>
        <topology evidence="1 10">Single-pass membrane protein</topology>
        <orientation evidence="1 10">Periplasmic side</orientation>
    </subcellularLocation>
</comment>
<dbReference type="InterPro" id="IPR006260">
    <property type="entry name" value="TonB/TolA_C"/>
</dbReference>
<dbReference type="InterPro" id="IPR037682">
    <property type="entry name" value="TonB_C"/>
</dbReference>
<evidence type="ECO:0000256" key="9">
    <source>
        <dbReference type="ARBA" id="ARBA00023136"/>
    </source>
</evidence>
<evidence type="ECO:0000259" key="12">
    <source>
        <dbReference type="PROSITE" id="PS52015"/>
    </source>
</evidence>
<keyword evidence="9 10" id="KW-0472">Membrane</keyword>
<evidence type="ECO:0000256" key="8">
    <source>
        <dbReference type="ARBA" id="ARBA00022989"/>
    </source>
</evidence>
<dbReference type="Pfam" id="PF03544">
    <property type="entry name" value="TonB_C"/>
    <property type="match status" value="1"/>
</dbReference>
<dbReference type="GO" id="GO:0031992">
    <property type="term" value="F:energy transducer activity"/>
    <property type="evidence" value="ECO:0007669"/>
    <property type="project" value="InterPro"/>
</dbReference>
<dbReference type="InterPro" id="IPR051045">
    <property type="entry name" value="TonB-dependent_transducer"/>
</dbReference>
<keyword evidence="7 10" id="KW-0653">Protein transport</keyword>
<evidence type="ECO:0000256" key="2">
    <source>
        <dbReference type="ARBA" id="ARBA00006555"/>
    </source>
</evidence>
<evidence type="ECO:0000256" key="11">
    <source>
        <dbReference type="SAM" id="MobiDB-lite"/>
    </source>
</evidence>
<keyword evidence="8 10" id="KW-1133">Transmembrane helix</keyword>
<dbReference type="NCBIfam" id="TIGR01352">
    <property type="entry name" value="tonB_Cterm"/>
    <property type="match status" value="1"/>
</dbReference>
<evidence type="ECO:0000256" key="5">
    <source>
        <dbReference type="ARBA" id="ARBA00022519"/>
    </source>
</evidence>
<sequence>MTPPPRAPHRAGTRPASGFAAFLAGSAVLHAAAVAAVLYWPEGRRLEEPQAGDGLALVFADVAGMAPSAPAGGGPGADVPAPPVPPPVAMPEATPQPPPPPEVAAPAPPLPPPPPEPPNRPAQASPPPTPAAALPAPPEAPAQALPAVPEPEPPAEAAPEREAAEPPPPPVPEAPPPAEPPARRLAAQPVPPRPPPAPRGGGVNLGAGIGAMADARIGAEAIGAVVPPGADAGHRNEPPDYPPESRRRGEEGSVRVSLRVGPDGRVQAVEVLESSGHPALDRAAVEAVRRWRFRPATQAGLPVAATMQTAVHFRLTEERRR</sequence>
<evidence type="ECO:0000256" key="6">
    <source>
        <dbReference type="ARBA" id="ARBA00022692"/>
    </source>
</evidence>
<dbReference type="GO" id="GO:0015891">
    <property type="term" value="P:siderophore transport"/>
    <property type="evidence" value="ECO:0007669"/>
    <property type="project" value="InterPro"/>
</dbReference>
<dbReference type="Gene3D" id="3.30.1150.10">
    <property type="match status" value="1"/>
</dbReference>
<dbReference type="RefSeq" id="WP_184485384.1">
    <property type="nucleotide sequence ID" value="NZ_JACIJE010000007.1"/>
</dbReference>
<gene>
    <name evidence="13" type="ORF">FHS88_002650</name>
</gene>
<evidence type="ECO:0000256" key="1">
    <source>
        <dbReference type="ARBA" id="ARBA00004383"/>
    </source>
</evidence>